<dbReference type="AlphaFoldDB" id="A0A1B1C3F9"/>
<name>A0A1B1C3F9_9VIBR</name>
<evidence type="ECO:0000313" key="1">
    <source>
        <dbReference type="EMBL" id="ANP79259.1"/>
    </source>
</evidence>
<gene>
    <name evidence="1" type="ORF">A134_23345</name>
</gene>
<sequence>MIKLSTCIMTDHLSQSIKETISSVIEQSNEVVILATNLVAYNALSLHYSGSKIKVCFLEWVDNFSHMRNYLSSLCSNDIVFHLDSDERVSSSFFDELFYLLALANTENTVFEVTVVDESGSVARNIPRIFNKTHFCYFGFVHEIVRPNNDALHFSYISLKHSITHRGYSLEQMKTKLIRNTRLNKKNVKEFPTDLRWVYFSIKEDCQIGNYQNALNFLGQVKSNENQDDTYIAGCYCYLLFSLIFSSRLTEAKILLKTATLNQSDNDYFEALTLLYEVEAYKEHIQEIIANITSTHGSSIDTNGFHIDMLRAKLEIMNQNFCEAFALFGSHNSRGRVMSRSLERKLVKALESL</sequence>
<evidence type="ECO:0008006" key="2">
    <source>
        <dbReference type="Google" id="ProtNLM"/>
    </source>
</evidence>
<protein>
    <recommendedName>
        <fullName evidence="2">Glycosyltransferase 2-like domain-containing protein</fullName>
    </recommendedName>
</protein>
<dbReference type="InterPro" id="IPR029044">
    <property type="entry name" value="Nucleotide-diphossugar_trans"/>
</dbReference>
<proteinExistence type="predicted"/>
<reference evidence="1" key="2">
    <citation type="submission" date="2016-06" db="EMBL/GenBank/DDBJ databases">
        <title>Adaptive Radiation by Waves of Gene Transfer Leads to Fine-Scale Resource Partitioning in Marine Microbes.</title>
        <authorList>
            <person name="Hehemann J.-H."/>
            <person name="Arevalo P."/>
            <person name="Datta M.S."/>
            <person name="Yu X."/>
            <person name="Corzett C."/>
            <person name="Henschel A."/>
            <person name="Preheim S.P."/>
            <person name="Timberlake S."/>
            <person name="Alm E.J."/>
            <person name="Polz M.F."/>
        </authorList>
    </citation>
    <scope>NUCLEOTIDE SEQUENCE</scope>
    <source>
        <strain evidence="1">9CS106</strain>
    </source>
</reference>
<organism evidence="1">
    <name type="scientific">Vibrio crassostreae 9CS106</name>
    <dbReference type="NCBI Taxonomy" id="1191300"/>
    <lineage>
        <taxon>Bacteria</taxon>
        <taxon>Pseudomonadati</taxon>
        <taxon>Pseudomonadota</taxon>
        <taxon>Gammaproteobacteria</taxon>
        <taxon>Vibrionales</taxon>
        <taxon>Vibrionaceae</taxon>
        <taxon>Vibrio</taxon>
    </lineage>
</organism>
<dbReference type="SUPFAM" id="SSF53448">
    <property type="entry name" value="Nucleotide-diphospho-sugar transferases"/>
    <property type="match status" value="1"/>
</dbReference>
<reference evidence="1" key="1">
    <citation type="journal article" date="2012" name="Science">
        <title>Ecological populations of bacteria act as socially cohesive units of antibiotic production and resistance.</title>
        <authorList>
            <person name="Cordero O.X."/>
            <person name="Wildschutte H."/>
            <person name="Kirkup B."/>
            <person name="Proehl S."/>
            <person name="Ngo L."/>
            <person name="Hussain F."/>
            <person name="Le Roux F."/>
            <person name="Mincer T."/>
            <person name="Polz M.F."/>
        </authorList>
    </citation>
    <scope>NUCLEOTIDE SEQUENCE</scope>
    <source>
        <strain evidence="1">9CS106</strain>
    </source>
</reference>
<accession>A0A1B1C3F9</accession>
<dbReference type="EMBL" id="CP016230">
    <property type="protein sequence ID" value="ANP79259.1"/>
    <property type="molecule type" value="Genomic_DNA"/>
</dbReference>